<accession>A0A0E9TY74</accession>
<organism evidence="1">
    <name type="scientific">Anguilla anguilla</name>
    <name type="common">European freshwater eel</name>
    <name type="synonym">Muraena anguilla</name>
    <dbReference type="NCBI Taxonomy" id="7936"/>
    <lineage>
        <taxon>Eukaryota</taxon>
        <taxon>Metazoa</taxon>
        <taxon>Chordata</taxon>
        <taxon>Craniata</taxon>
        <taxon>Vertebrata</taxon>
        <taxon>Euteleostomi</taxon>
        <taxon>Actinopterygii</taxon>
        <taxon>Neopterygii</taxon>
        <taxon>Teleostei</taxon>
        <taxon>Anguilliformes</taxon>
        <taxon>Anguillidae</taxon>
        <taxon>Anguilla</taxon>
    </lineage>
</organism>
<reference evidence="1" key="2">
    <citation type="journal article" date="2015" name="Fish Shellfish Immunol.">
        <title>Early steps in the European eel (Anguilla anguilla)-Vibrio vulnificus interaction in the gills: Role of the RtxA13 toxin.</title>
        <authorList>
            <person name="Callol A."/>
            <person name="Pajuelo D."/>
            <person name="Ebbesson L."/>
            <person name="Teles M."/>
            <person name="MacKenzie S."/>
            <person name="Amaro C."/>
        </authorList>
    </citation>
    <scope>NUCLEOTIDE SEQUENCE</scope>
</reference>
<name>A0A0E9TY74_ANGAN</name>
<dbReference type="AlphaFoldDB" id="A0A0E9TY74"/>
<proteinExistence type="predicted"/>
<evidence type="ECO:0000313" key="1">
    <source>
        <dbReference type="EMBL" id="JAH57870.1"/>
    </source>
</evidence>
<protein>
    <submittedName>
        <fullName evidence="1">Uncharacterized protein</fullName>
    </submittedName>
</protein>
<sequence length="32" mass="3807">MCSVCYRCQVLLRIIYSCGEQFYCIELLFHDG</sequence>
<dbReference type="EMBL" id="GBXM01054653">
    <property type="protein sequence ID" value="JAH53924.1"/>
    <property type="molecule type" value="Transcribed_RNA"/>
</dbReference>
<dbReference type="EMBL" id="GBXM01050707">
    <property type="protein sequence ID" value="JAH57870.1"/>
    <property type="molecule type" value="Transcribed_RNA"/>
</dbReference>
<reference evidence="1" key="1">
    <citation type="submission" date="2014-11" db="EMBL/GenBank/DDBJ databases">
        <authorList>
            <person name="Amaro Gonzalez C."/>
        </authorList>
    </citation>
    <scope>NUCLEOTIDE SEQUENCE</scope>
</reference>